<reference evidence="3" key="1">
    <citation type="journal article" date="2015" name="PLoS Genet.">
        <title>The dynamic genome and transcriptome of the human fungal pathogen Blastomyces and close relative Emmonsia.</title>
        <authorList>
            <person name="Munoz J.F."/>
            <person name="Gauthier G.M."/>
            <person name="Desjardins C.A."/>
            <person name="Gallo J.E."/>
            <person name="Holder J."/>
            <person name="Sullivan T.D."/>
            <person name="Marty A.J."/>
            <person name="Carmen J.C."/>
            <person name="Chen Z."/>
            <person name="Ding L."/>
            <person name="Gujja S."/>
            <person name="Magrini V."/>
            <person name="Misas E."/>
            <person name="Mitreva M."/>
            <person name="Priest M."/>
            <person name="Saif S."/>
            <person name="Whiston E.A."/>
            <person name="Young S."/>
            <person name="Zeng Q."/>
            <person name="Goldman W.E."/>
            <person name="Mardis E.R."/>
            <person name="Taylor J.W."/>
            <person name="McEwen J.G."/>
            <person name="Clay O.K."/>
            <person name="Klein B.S."/>
            <person name="Cuomo C.A."/>
        </authorList>
    </citation>
    <scope>NUCLEOTIDE SEQUENCE [LARGE SCALE GENOMIC DNA]</scope>
    <source>
        <strain evidence="3">UAMH 3008</strain>
    </source>
</reference>
<proteinExistence type="predicted"/>
<evidence type="ECO:0000256" key="1">
    <source>
        <dbReference type="SAM" id="MobiDB-lite"/>
    </source>
</evidence>
<gene>
    <name evidence="2" type="ORF">EMCG_05606</name>
</gene>
<dbReference type="Proteomes" id="UP000034164">
    <property type="component" value="Unassembled WGS sequence"/>
</dbReference>
<protein>
    <submittedName>
        <fullName evidence="2">Uncharacterized protein</fullName>
    </submittedName>
</protein>
<name>A0A0G2IDN9_9EURO</name>
<accession>A0A0G2IDN9</accession>
<dbReference type="AlphaFoldDB" id="A0A0G2IDN9"/>
<evidence type="ECO:0000313" key="2">
    <source>
        <dbReference type="EMBL" id="KKZ68807.1"/>
    </source>
</evidence>
<evidence type="ECO:0000313" key="3">
    <source>
        <dbReference type="Proteomes" id="UP000034164"/>
    </source>
</evidence>
<dbReference type="EMBL" id="LCZI01000019">
    <property type="protein sequence ID" value="KKZ68807.1"/>
    <property type="molecule type" value="Genomic_DNA"/>
</dbReference>
<organism evidence="2 3">
    <name type="scientific">[Emmonsia] crescens</name>
    <dbReference type="NCBI Taxonomy" id="73230"/>
    <lineage>
        <taxon>Eukaryota</taxon>
        <taxon>Fungi</taxon>
        <taxon>Dikarya</taxon>
        <taxon>Ascomycota</taxon>
        <taxon>Pezizomycotina</taxon>
        <taxon>Eurotiomycetes</taxon>
        <taxon>Eurotiomycetidae</taxon>
        <taxon>Onygenales</taxon>
        <taxon>Ajellomycetaceae</taxon>
        <taxon>Emergomyces</taxon>
    </lineage>
</organism>
<sequence>MARHTNFAAENQPDDRQGLELMLREEAEMLKIGGALKKFESMVTPENVELSPHERQNFQKKDGEIEFHRRLRNGDIRHRTS</sequence>
<feature type="region of interest" description="Disordered" evidence="1">
    <location>
        <begin position="60"/>
        <end position="81"/>
    </location>
</feature>
<comment type="caution">
    <text evidence="2">The sequence shown here is derived from an EMBL/GenBank/DDBJ whole genome shotgun (WGS) entry which is preliminary data.</text>
</comment>
<dbReference type="VEuPathDB" id="FungiDB:EMCG_05606"/>